<accession>A0ABZ1L4D5</accession>
<reference evidence="4 5" key="1">
    <citation type="submission" date="2022-10" db="EMBL/GenBank/DDBJ databases">
        <title>The complete genomes of actinobacterial strains from the NBC collection.</title>
        <authorList>
            <person name="Joergensen T.S."/>
            <person name="Alvarez Arevalo M."/>
            <person name="Sterndorff E.B."/>
            <person name="Faurdal D."/>
            <person name="Vuksanovic O."/>
            <person name="Mourched A.-S."/>
            <person name="Charusanti P."/>
            <person name="Shaw S."/>
            <person name="Blin K."/>
            <person name="Weber T."/>
        </authorList>
    </citation>
    <scope>NUCLEOTIDE SEQUENCE [LARGE SCALE GENOMIC DNA]</scope>
    <source>
        <strain evidence="4 5">NBC_00123</strain>
    </source>
</reference>
<dbReference type="Pfam" id="PF02342">
    <property type="entry name" value="TerD"/>
    <property type="match status" value="1"/>
</dbReference>
<dbReference type="EMBL" id="CP108188">
    <property type="protein sequence ID" value="WTR69342.1"/>
    <property type="molecule type" value="Genomic_DNA"/>
</dbReference>
<dbReference type="Proteomes" id="UP001622594">
    <property type="component" value="Chromosome"/>
</dbReference>
<dbReference type="PANTHER" id="PTHR32097">
    <property type="entry name" value="CAMP-BINDING PROTEIN 1-RELATED"/>
    <property type="match status" value="1"/>
</dbReference>
<evidence type="ECO:0000256" key="1">
    <source>
        <dbReference type="ARBA" id="ARBA00008775"/>
    </source>
</evidence>
<evidence type="ECO:0000313" key="4">
    <source>
        <dbReference type="EMBL" id="WTR69342.1"/>
    </source>
</evidence>
<dbReference type="CDD" id="cd06974">
    <property type="entry name" value="TerD_like"/>
    <property type="match status" value="1"/>
</dbReference>
<gene>
    <name evidence="4" type="ORF">OG814_08790</name>
</gene>
<feature type="region of interest" description="Disordered" evidence="2">
    <location>
        <begin position="421"/>
        <end position="440"/>
    </location>
</feature>
<evidence type="ECO:0000256" key="2">
    <source>
        <dbReference type="SAM" id="MobiDB-lite"/>
    </source>
</evidence>
<dbReference type="PANTHER" id="PTHR32097:SF4">
    <property type="entry name" value="GENERAL STRESS PROTEIN 16U"/>
    <property type="match status" value="1"/>
</dbReference>
<proteinExistence type="inferred from homology"/>
<organism evidence="4 5">
    <name type="scientific">Streptomyces zaomyceticus</name>
    <dbReference type="NCBI Taxonomy" id="68286"/>
    <lineage>
        <taxon>Bacteria</taxon>
        <taxon>Bacillati</taxon>
        <taxon>Actinomycetota</taxon>
        <taxon>Actinomycetes</taxon>
        <taxon>Kitasatosporales</taxon>
        <taxon>Streptomycetaceae</taxon>
        <taxon>Streptomyces</taxon>
    </lineage>
</organism>
<dbReference type="Gene3D" id="2.60.60.30">
    <property type="entry name" value="sav2460 like domains"/>
    <property type="match status" value="1"/>
</dbReference>
<sequence>MTQIIKGGNLPLSGEPMRVAVVRRAGGAGAPEVDAAALLVDAGGKVRGRGDLVFYNQPEHAGSGVRLTGHAQGEGGVVADWLEIDPGRVEPAVDRIVVAASCDGGAFGEVEGLYLRAVSATTGEQLAQYVVEDATTETAILLGEFYRRNDGWKFRAVGQGYASGLPGLAADFGFSVEDGPGADEEVAERPGAAEEVADAQGGAAEEVSGAAAFPAVSAPAPTVVEIPVPVPPTVPAPVPVPAPTPAPVLVPAVAKAGGPVSASVASLGAAPGRCNALPREFGPEFPYVEYMGRGKEDVEPELSLPRGFLVVDVMKKGAGEVDVVTLTIRRRRWRPVLRSRIANLRGVGVFHHDGTTPIRIRVDTQGQWMIRLRPVSTLLSFDGPLEGFGPDVLAYTGEKIDVKYRFQGDEDKSGASAVSVHRRGGHQEPAFNEWGRGRGTGSLPRGPRLLVVEAAGGWSLEPRPAGSGGFWTRRR</sequence>
<comment type="similarity">
    <text evidence="1">Belongs to the CAPAB/TerDEXZ family.</text>
</comment>
<keyword evidence="5" id="KW-1185">Reference proteome</keyword>
<evidence type="ECO:0000259" key="3">
    <source>
        <dbReference type="Pfam" id="PF02342"/>
    </source>
</evidence>
<feature type="domain" description="TerD" evidence="3">
    <location>
        <begin position="6"/>
        <end position="172"/>
    </location>
</feature>
<dbReference type="InterPro" id="IPR003325">
    <property type="entry name" value="TerD"/>
</dbReference>
<evidence type="ECO:0000313" key="5">
    <source>
        <dbReference type="Proteomes" id="UP001622594"/>
    </source>
</evidence>
<dbReference type="InterPro" id="IPR051324">
    <property type="entry name" value="Stress/Tellurium_Resist"/>
</dbReference>
<dbReference type="RefSeq" id="WP_405870895.1">
    <property type="nucleotide sequence ID" value="NZ_CP108188.1"/>
</dbReference>
<name>A0ABZ1L4D5_9ACTN</name>
<protein>
    <submittedName>
        <fullName evidence="4">TerD family protein</fullName>
    </submittedName>
</protein>